<comment type="caution">
    <text evidence="1">The sequence shown here is derived from an EMBL/GenBank/DDBJ whole genome shotgun (WGS) entry which is preliminary data.</text>
</comment>
<dbReference type="EMBL" id="QNBE01000013">
    <property type="protein sequence ID" value="RKX71247.1"/>
    <property type="molecule type" value="Genomic_DNA"/>
</dbReference>
<gene>
    <name evidence="1" type="ORF">DRP53_02180</name>
</gene>
<dbReference type="Proteomes" id="UP000268469">
    <property type="component" value="Unassembled WGS sequence"/>
</dbReference>
<protein>
    <submittedName>
        <fullName evidence="1">Uncharacterized protein</fullName>
    </submittedName>
</protein>
<sequence>MRWLLLLLLLSCTPKLNPFEIFNLSQRYYDSLNSYQDRFSIKVTRIESGRTINYAIVGRTIFNRPNLRIIIESPAWMDSIEYPILLAPAQFLSRQTQFLSQDSSRYLGTKFHNGKLFYHLQTTGERGKIDWLVDCRSGRIARVIITSRDSVPGWYQIIEEYRCPDLD</sequence>
<evidence type="ECO:0000313" key="2">
    <source>
        <dbReference type="Proteomes" id="UP000268469"/>
    </source>
</evidence>
<dbReference type="AlphaFoldDB" id="A0A660SKJ3"/>
<organism evidence="1 2">
    <name type="scientific">candidate division WOR-3 bacterium</name>
    <dbReference type="NCBI Taxonomy" id="2052148"/>
    <lineage>
        <taxon>Bacteria</taxon>
        <taxon>Bacteria division WOR-3</taxon>
    </lineage>
</organism>
<name>A0A660SKJ3_UNCW3</name>
<proteinExistence type="predicted"/>
<evidence type="ECO:0000313" key="1">
    <source>
        <dbReference type="EMBL" id="RKX71247.1"/>
    </source>
</evidence>
<reference evidence="1 2" key="1">
    <citation type="submission" date="2018-06" db="EMBL/GenBank/DDBJ databases">
        <title>Extensive metabolic versatility and redundancy in microbially diverse, dynamic hydrothermal sediments.</title>
        <authorList>
            <person name="Dombrowski N."/>
            <person name="Teske A."/>
            <person name="Baker B.J."/>
        </authorList>
    </citation>
    <scope>NUCLEOTIDE SEQUENCE [LARGE SCALE GENOMIC DNA]</scope>
    <source>
        <strain evidence="1">B36_G15</strain>
    </source>
</reference>
<accession>A0A660SKJ3</accession>